<comment type="similarity">
    <text evidence="1">Belongs to the peptidase C40 family.</text>
</comment>
<accession>F6FTB9</accession>
<keyword evidence="4" id="KW-0788">Thiol protease</keyword>
<dbReference type="KEGG" id="iva:Isova_2579"/>
<dbReference type="GO" id="GO:0008234">
    <property type="term" value="F:cysteine-type peptidase activity"/>
    <property type="evidence" value="ECO:0007669"/>
    <property type="project" value="UniProtKB-KW"/>
</dbReference>
<evidence type="ECO:0000313" key="7">
    <source>
        <dbReference type="EMBL" id="AEG45283.1"/>
    </source>
</evidence>
<dbReference type="Proteomes" id="UP000009236">
    <property type="component" value="Chromosome"/>
</dbReference>
<dbReference type="HOGENOM" id="CLU_016043_1_7_11"/>
<sequence>MNARLTRARHRAARRPLTPITKLTQDVSSSTAGRRAAVVATAGGLLISTLGTATTAQAAPVDNDAANKLSTVDLGALTDQARQALEAAPVVTVAGDATLSVDTISLEKVDKAITPAPEPEPEPEPERKATTTSSSSSSGSATASVTASVSSSGVGISAQTGAAAAALAQRYIGTPYVVGGASPSGMDCSGLVTYVYSQFGISLPRTSSGMRYASNVTVVSASQARPGDLIWSPGHISIYIGGGQQVEATRPGGWIVRQSSLWQSNPVFLRITG</sequence>
<feature type="domain" description="NlpC/P60" evidence="6">
    <location>
        <begin position="158"/>
        <end position="273"/>
    </location>
</feature>
<dbReference type="AlphaFoldDB" id="F6FTB9"/>
<protein>
    <submittedName>
        <fullName evidence="7">NLP/P60 protein</fullName>
    </submittedName>
</protein>
<dbReference type="PANTHER" id="PTHR47359:SF3">
    <property type="entry name" value="NLP_P60 DOMAIN-CONTAINING PROTEIN-RELATED"/>
    <property type="match status" value="1"/>
</dbReference>
<dbReference type="SUPFAM" id="SSF54001">
    <property type="entry name" value="Cysteine proteinases"/>
    <property type="match status" value="1"/>
</dbReference>
<dbReference type="STRING" id="743718.Isova_2579"/>
<reference evidence="7 8" key="1">
    <citation type="submission" date="2011-05" db="EMBL/GenBank/DDBJ databases">
        <title>Complete sequence of Isoptericola variabilis 225.</title>
        <authorList>
            <consortium name="US DOE Joint Genome Institute"/>
            <person name="Lucas S."/>
            <person name="Han J."/>
            <person name="Lapidus A."/>
            <person name="Cheng J.-F."/>
            <person name="Goodwin L."/>
            <person name="Pitluck S."/>
            <person name="Peters L."/>
            <person name="Mikhailova N."/>
            <person name="Zeytun A."/>
            <person name="Han C."/>
            <person name="Tapia R."/>
            <person name="Land M."/>
            <person name="Hauser L."/>
            <person name="Kyrpides N."/>
            <person name="Ivanova N."/>
            <person name="Pagani I."/>
            <person name="Siebers A."/>
            <person name="Allgaier M."/>
            <person name="Thelen M."/>
            <person name="Hugenholtz P."/>
            <person name="Gladden J."/>
            <person name="Woyke T."/>
        </authorList>
    </citation>
    <scope>NUCLEOTIDE SEQUENCE [LARGE SCALE GENOMIC DNA]</scope>
    <source>
        <strain evidence="8">225</strain>
    </source>
</reference>
<evidence type="ECO:0000256" key="1">
    <source>
        <dbReference type="ARBA" id="ARBA00007074"/>
    </source>
</evidence>
<dbReference type="PANTHER" id="PTHR47359">
    <property type="entry name" value="PEPTIDOGLYCAN DL-ENDOPEPTIDASE CWLO"/>
    <property type="match status" value="1"/>
</dbReference>
<feature type="region of interest" description="Disordered" evidence="5">
    <location>
        <begin position="110"/>
        <end position="142"/>
    </location>
</feature>
<dbReference type="Pfam" id="PF00877">
    <property type="entry name" value="NLPC_P60"/>
    <property type="match status" value="1"/>
</dbReference>
<evidence type="ECO:0000256" key="5">
    <source>
        <dbReference type="SAM" id="MobiDB-lite"/>
    </source>
</evidence>
<dbReference type="InterPro" id="IPR038765">
    <property type="entry name" value="Papain-like_cys_pep_sf"/>
</dbReference>
<evidence type="ECO:0000256" key="3">
    <source>
        <dbReference type="ARBA" id="ARBA00022801"/>
    </source>
</evidence>
<organism evidence="8">
    <name type="scientific">Isoptericola variabilis (strain 225)</name>
    <dbReference type="NCBI Taxonomy" id="743718"/>
    <lineage>
        <taxon>Bacteria</taxon>
        <taxon>Bacillati</taxon>
        <taxon>Actinomycetota</taxon>
        <taxon>Actinomycetes</taxon>
        <taxon>Micrococcales</taxon>
        <taxon>Promicromonosporaceae</taxon>
        <taxon>Isoptericola</taxon>
    </lineage>
</organism>
<gene>
    <name evidence="7" type="ordered locus">Isova_2579</name>
</gene>
<dbReference type="InterPro" id="IPR000064">
    <property type="entry name" value="NLP_P60_dom"/>
</dbReference>
<dbReference type="GO" id="GO:0006508">
    <property type="term" value="P:proteolysis"/>
    <property type="evidence" value="ECO:0007669"/>
    <property type="project" value="UniProtKB-KW"/>
</dbReference>
<dbReference type="eggNOG" id="COG0791">
    <property type="taxonomic scope" value="Bacteria"/>
</dbReference>
<keyword evidence="2" id="KW-0645">Protease</keyword>
<keyword evidence="3" id="KW-0378">Hydrolase</keyword>
<evidence type="ECO:0000256" key="4">
    <source>
        <dbReference type="ARBA" id="ARBA00022807"/>
    </source>
</evidence>
<dbReference type="EMBL" id="CP002810">
    <property type="protein sequence ID" value="AEG45283.1"/>
    <property type="molecule type" value="Genomic_DNA"/>
</dbReference>
<feature type="compositionally biased region" description="Low complexity" evidence="5">
    <location>
        <begin position="130"/>
        <end position="142"/>
    </location>
</feature>
<dbReference type="InterPro" id="IPR051794">
    <property type="entry name" value="PG_Endopeptidase_C40"/>
</dbReference>
<dbReference type="PROSITE" id="PS51935">
    <property type="entry name" value="NLPC_P60"/>
    <property type="match status" value="1"/>
</dbReference>
<evidence type="ECO:0000256" key="2">
    <source>
        <dbReference type="ARBA" id="ARBA00022670"/>
    </source>
</evidence>
<evidence type="ECO:0000313" key="8">
    <source>
        <dbReference type="Proteomes" id="UP000009236"/>
    </source>
</evidence>
<dbReference type="Gene3D" id="3.90.1720.10">
    <property type="entry name" value="endopeptidase domain like (from Nostoc punctiforme)"/>
    <property type="match status" value="1"/>
</dbReference>
<keyword evidence="8" id="KW-1185">Reference proteome</keyword>
<dbReference type="RefSeq" id="WP_013839674.1">
    <property type="nucleotide sequence ID" value="NC_015588.1"/>
</dbReference>
<proteinExistence type="inferred from homology"/>
<evidence type="ECO:0000259" key="6">
    <source>
        <dbReference type="PROSITE" id="PS51935"/>
    </source>
</evidence>
<name>F6FTB9_ISOV2</name>